<dbReference type="InterPro" id="IPR040026">
    <property type="entry name" value="FliD"/>
</dbReference>
<dbReference type="Proteomes" id="UP000198672">
    <property type="component" value="Unassembled WGS sequence"/>
</dbReference>
<organism evidence="8 9">
    <name type="scientific">Allochromatium warmingii</name>
    <name type="common">Chromatium warmingii</name>
    <dbReference type="NCBI Taxonomy" id="61595"/>
    <lineage>
        <taxon>Bacteria</taxon>
        <taxon>Pseudomonadati</taxon>
        <taxon>Pseudomonadota</taxon>
        <taxon>Gammaproteobacteria</taxon>
        <taxon>Chromatiales</taxon>
        <taxon>Chromatiaceae</taxon>
        <taxon>Allochromatium</taxon>
    </lineage>
</organism>
<dbReference type="GO" id="GO:0005576">
    <property type="term" value="C:extracellular region"/>
    <property type="evidence" value="ECO:0007669"/>
    <property type="project" value="UniProtKB-SubCell"/>
</dbReference>
<dbReference type="InterPro" id="IPR003481">
    <property type="entry name" value="FliD_N"/>
</dbReference>
<keyword evidence="8" id="KW-0969">Cilium</keyword>
<evidence type="ECO:0000313" key="8">
    <source>
        <dbReference type="EMBL" id="SDY30661.1"/>
    </source>
</evidence>
<evidence type="ECO:0000256" key="4">
    <source>
        <dbReference type="ARBA" id="ARBA00023143"/>
    </source>
</evidence>
<dbReference type="PANTHER" id="PTHR30288">
    <property type="entry name" value="FLAGELLAR CAP/ASSEMBLY PROTEIN FLID"/>
    <property type="match status" value="1"/>
</dbReference>
<keyword evidence="5" id="KW-0964">Secreted</keyword>
<feature type="domain" description="Flagellar hook-associated protein 2 N-terminal" evidence="6">
    <location>
        <begin position="13"/>
        <end position="111"/>
    </location>
</feature>
<dbReference type="GO" id="GO:0009424">
    <property type="term" value="C:bacterial-type flagellum hook"/>
    <property type="evidence" value="ECO:0007669"/>
    <property type="project" value="UniProtKB-UniRule"/>
</dbReference>
<dbReference type="GO" id="GO:0071973">
    <property type="term" value="P:bacterial-type flagellum-dependent cell motility"/>
    <property type="evidence" value="ECO:0007669"/>
    <property type="project" value="TreeGrafter"/>
</dbReference>
<protein>
    <recommendedName>
        <fullName evidence="5">Flagellar hook-associated protein 2</fullName>
        <shortName evidence="5">HAP2</shortName>
    </recommendedName>
    <alternativeName>
        <fullName evidence="5">Flagellar cap protein</fullName>
    </alternativeName>
</protein>
<gene>
    <name evidence="8" type="ORF">SAMN05421644_14714</name>
</gene>
<dbReference type="EMBL" id="FNOW01000047">
    <property type="protein sequence ID" value="SDY30661.1"/>
    <property type="molecule type" value="Genomic_DNA"/>
</dbReference>
<comment type="function">
    <text evidence="5">Required for morphogenesis and for the elongation of the flagellar filament by facilitating polymerization of the flagellin monomers at the tip of growing filament. Forms a capping structure, which prevents flagellin subunits (transported through the central channel of the flagellum) from leaking out without polymerization at the distal end.</text>
</comment>
<dbReference type="Pfam" id="PF02465">
    <property type="entry name" value="FliD_N"/>
    <property type="match status" value="1"/>
</dbReference>
<evidence type="ECO:0000313" key="9">
    <source>
        <dbReference type="Proteomes" id="UP000198672"/>
    </source>
</evidence>
<evidence type="ECO:0000256" key="3">
    <source>
        <dbReference type="ARBA" id="ARBA00023054"/>
    </source>
</evidence>
<evidence type="ECO:0000256" key="1">
    <source>
        <dbReference type="ARBA" id="ARBA00009764"/>
    </source>
</evidence>
<evidence type="ECO:0000256" key="2">
    <source>
        <dbReference type="ARBA" id="ARBA00011255"/>
    </source>
</evidence>
<proteinExistence type="inferred from homology"/>
<evidence type="ECO:0000259" key="7">
    <source>
        <dbReference type="Pfam" id="PF07195"/>
    </source>
</evidence>
<keyword evidence="8" id="KW-0282">Flagellum</keyword>
<dbReference type="InterPro" id="IPR010809">
    <property type="entry name" value="FliD_C"/>
</dbReference>
<accession>A0A1H3ISK1</accession>
<reference evidence="9" key="1">
    <citation type="submission" date="2016-10" db="EMBL/GenBank/DDBJ databases">
        <authorList>
            <person name="Varghese N."/>
            <person name="Submissions S."/>
        </authorList>
    </citation>
    <scope>NUCLEOTIDE SEQUENCE [LARGE SCALE GENOMIC DNA]</scope>
    <source>
        <strain evidence="9">DSM 173</strain>
    </source>
</reference>
<keyword evidence="8" id="KW-0966">Cell projection</keyword>
<keyword evidence="4 5" id="KW-0975">Bacterial flagellum</keyword>
<feature type="domain" description="Flagellar hook-associated protein 2 C-terminal" evidence="7">
    <location>
        <begin position="729"/>
        <end position="797"/>
    </location>
</feature>
<dbReference type="GO" id="GO:0009421">
    <property type="term" value="C:bacterial-type flagellum filament cap"/>
    <property type="evidence" value="ECO:0007669"/>
    <property type="project" value="InterPro"/>
</dbReference>
<evidence type="ECO:0000256" key="5">
    <source>
        <dbReference type="RuleBase" id="RU362066"/>
    </source>
</evidence>
<comment type="subcellular location">
    <subcellularLocation>
        <location evidence="5">Secreted</location>
    </subcellularLocation>
    <subcellularLocation>
        <location evidence="5">Bacterial flagellum</location>
    </subcellularLocation>
</comment>
<dbReference type="PANTHER" id="PTHR30288:SF0">
    <property type="entry name" value="FLAGELLAR HOOK-ASSOCIATED PROTEIN 2"/>
    <property type="match status" value="1"/>
</dbReference>
<dbReference type="STRING" id="61595.SAMN05421644_14714"/>
<dbReference type="RefSeq" id="WP_091334970.1">
    <property type="nucleotide sequence ID" value="NZ_FNOW01000047.1"/>
</dbReference>
<dbReference type="Pfam" id="PF07196">
    <property type="entry name" value="Flagellin_IN"/>
    <property type="match status" value="1"/>
</dbReference>
<comment type="subunit">
    <text evidence="2 5">Homopentamer.</text>
</comment>
<dbReference type="Pfam" id="PF07195">
    <property type="entry name" value="FliD_C"/>
    <property type="match status" value="2"/>
</dbReference>
<sequence length="817" mass="85503">MAENIVSTLGAGSGIDIKSLVTQLTAVERAPTEQRLDSRKEKIEAQISGYGQLRSAMDSFKGALTALSDPDLFNARTATLPDSDIITANSIDPGAQTGAYKIEVLQTASAHSLAMPAQSERDAALEKSGDLTIQFGDWTYDGGTGAPQSFGVNADRAALTVTIEASDSLDDIATKINAENAGVQATVIKVDTSYQLMLTAESGASNAMRISAGAGSTGLDDFVFDETTQNATETQQGQDARLKVNGLEVFRESNEIDDVIQGFDFTINKAGAPGESLNFSISADKSSAEQVIRDFVTAYNSFQETTSKLFGYSRDEDDQLVRGGLANDSTARSMVERFRSQVGGSVPGLSSGFTALTNVGIRTERDGSLSLNETDFKAALSNNFNLLEGLFTGRSSATNTAVTVKAGTFATQAIAGSYQAEITRDPTHGQTSGTAITAAIFDPATDLFTGVNTAGGGYSFKIQVDGVNSNAIKLTETYDSADELRAELQSRINGDAKLKEAGVGLDVQYDATTNAFSFISREYGSASSVVFTETGEDVGGVWTDNMGVLGIGATAARVQSNAITASGFDGASDSFSPNLDTSSGDYSFKVSVDGVESDTLSLTGTYGNSTDLVNALQAAINGDASLSGAGVGLTVGYDADANRLTFTSNSTGADSSVSFTERSADMASLGIETALSGTRGVDVAGTINGEAGFGAGNVLLPPLGSSVYGLNLSVRPGATAQGAFNFDFARGLAGELENMIQNFTSSTGTVKSREDYLQKQLKLIETERTALDQRMDRYEARLQAQFIAMESIVSSFQKTGSSLEGINDRLPFTASNN</sequence>
<dbReference type="GO" id="GO:0007155">
    <property type="term" value="P:cell adhesion"/>
    <property type="evidence" value="ECO:0007669"/>
    <property type="project" value="InterPro"/>
</dbReference>
<dbReference type="AlphaFoldDB" id="A0A1H3ISK1"/>
<comment type="similarity">
    <text evidence="1 5">Belongs to the FliD family.</text>
</comment>
<dbReference type="InterPro" id="IPR010810">
    <property type="entry name" value="Flagellin_hook_IN_motif"/>
</dbReference>
<dbReference type="OrthoDB" id="5980200at2"/>
<evidence type="ECO:0000259" key="6">
    <source>
        <dbReference type="Pfam" id="PF02465"/>
    </source>
</evidence>
<name>A0A1H3ISK1_ALLWA</name>
<feature type="domain" description="Flagellar hook-associated protein 2 C-terminal" evidence="7">
    <location>
        <begin position="237"/>
        <end position="414"/>
    </location>
</feature>
<keyword evidence="9" id="KW-1185">Reference proteome</keyword>
<keyword evidence="3" id="KW-0175">Coiled coil</keyword>